<keyword evidence="3" id="KW-1185">Reference proteome</keyword>
<keyword evidence="1" id="KW-1133">Transmembrane helix</keyword>
<evidence type="ECO:0000313" key="2">
    <source>
        <dbReference type="EMBL" id="SHI20740.1"/>
    </source>
</evidence>
<proteinExistence type="predicted"/>
<evidence type="ECO:0000313" key="3">
    <source>
        <dbReference type="Proteomes" id="UP000183995"/>
    </source>
</evidence>
<feature type="transmembrane region" description="Helical" evidence="1">
    <location>
        <begin position="96"/>
        <end position="115"/>
    </location>
</feature>
<dbReference type="InterPro" id="IPR012861">
    <property type="entry name" value="DUF1634"/>
</dbReference>
<feature type="transmembrane region" description="Helical" evidence="1">
    <location>
        <begin position="64"/>
        <end position="89"/>
    </location>
</feature>
<sequence>MKKDIERTELTIAKLLKAGVLLSAAIILIGLVLYLATGTGGYGGDAFPTDPLVILQGLAAFKPYAIILLGLFILILTPILRVGVSVIVFIREKDSLYVAITTFVFLVLIVSLLLGKVE</sequence>
<dbReference type="STRING" id="1123282.SAMN02745823_03399"/>
<feature type="transmembrane region" description="Helical" evidence="1">
    <location>
        <begin position="20"/>
        <end position="44"/>
    </location>
</feature>
<dbReference type="Proteomes" id="UP000183995">
    <property type="component" value="Unassembled WGS sequence"/>
</dbReference>
<reference evidence="2 3" key="1">
    <citation type="submission" date="2016-11" db="EMBL/GenBank/DDBJ databases">
        <authorList>
            <person name="Jaros S."/>
            <person name="Januszkiewicz K."/>
            <person name="Wedrychowicz H."/>
        </authorList>
    </citation>
    <scope>NUCLEOTIDE SEQUENCE [LARGE SCALE GENOMIC DNA]</scope>
    <source>
        <strain evidence="2 3">DSM 10068</strain>
    </source>
</reference>
<protein>
    <submittedName>
        <fullName evidence="2">Uncharacterized membrane protein</fullName>
    </submittedName>
</protein>
<evidence type="ECO:0000256" key="1">
    <source>
        <dbReference type="SAM" id="Phobius"/>
    </source>
</evidence>
<dbReference type="AlphaFoldDB" id="A0A1M5Z939"/>
<keyword evidence="1" id="KW-0812">Transmembrane</keyword>
<dbReference type="RefSeq" id="WP_073081727.1">
    <property type="nucleotide sequence ID" value="NZ_FQXV01000015.1"/>
</dbReference>
<name>A0A1M5Z939_9FIRM</name>
<dbReference type="EMBL" id="FQXV01000015">
    <property type="protein sequence ID" value="SHI20740.1"/>
    <property type="molecule type" value="Genomic_DNA"/>
</dbReference>
<organism evidence="2 3">
    <name type="scientific">Sporobacter termitidis DSM 10068</name>
    <dbReference type="NCBI Taxonomy" id="1123282"/>
    <lineage>
        <taxon>Bacteria</taxon>
        <taxon>Bacillati</taxon>
        <taxon>Bacillota</taxon>
        <taxon>Clostridia</taxon>
        <taxon>Eubacteriales</taxon>
        <taxon>Oscillospiraceae</taxon>
        <taxon>Sporobacter</taxon>
    </lineage>
</organism>
<keyword evidence="1" id="KW-0472">Membrane</keyword>
<gene>
    <name evidence="2" type="ORF">SAMN02745823_03399</name>
</gene>
<accession>A0A1M5Z939</accession>
<dbReference type="Pfam" id="PF07843">
    <property type="entry name" value="DUF1634"/>
    <property type="match status" value="1"/>
</dbReference>